<comment type="caution">
    <text evidence="2">The sequence shown here is derived from an EMBL/GenBank/DDBJ whole genome shotgun (WGS) entry which is preliminary data.</text>
</comment>
<dbReference type="SUPFAM" id="SSF101898">
    <property type="entry name" value="NHL repeat"/>
    <property type="match status" value="1"/>
</dbReference>
<feature type="region of interest" description="Disordered" evidence="1">
    <location>
        <begin position="1"/>
        <end position="75"/>
    </location>
</feature>
<evidence type="ECO:0000313" key="3">
    <source>
        <dbReference type="Proteomes" id="UP000683360"/>
    </source>
</evidence>
<evidence type="ECO:0000313" key="2">
    <source>
        <dbReference type="EMBL" id="CAG2192639.1"/>
    </source>
</evidence>
<dbReference type="Gene3D" id="2.120.10.30">
    <property type="entry name" value="TolB, C-terminal domain"/>
    <property type="match status" value="1"/>
</dbReference>
<dbReference type="EMBL" id="CAJPWZ010000425">
    <property type="protein sequence ID" value="CAG2192639.1"/>
    <property type="molecule type" value="Genomic_DNA"/>
</dbReference>
<accession>A0A8S3QAK7</accession>
<dbReference type="GO" id="GO:0061630">
    <property type="term" value="F:ubiquitin protein ligase activity"/>
    <property type="evidence" value="ECO:0007669"/>
    <property type="project" value="TreeGrafter"/>
</dbReference>
<organism evidence="2 3">
    <name type="scientific">Mytilus edulis</name>
    <name type="common">Blue mussel</name>
    <dbReference type="NCBI Taxonomy" id="6550"/>
    <lineage>
        <taxon>Eukaryota</taxon>
        <taxon>Metazoa</taxon>
        <taxon>Spiralia</taxon>
        <taxon>Lophotrochozoa</taxon>
        <taxon>Mollusca</taxon>
        <taxon>Bivalvia</taxon>
        <taxon>Autobranchia</taxon>
        <taxon>Pteriomorphia</taxon>
        <taxon>Mytilida</taxon>
        <taxon>Mytiloidea</taxon>
        <taxon>Mytilidae</taxon>
        <taxon>Mytilinae</taxon>
        <taxon>Mytilus</taxon>
    </lineage>
</organism>
<feature type="compositionally biased region" description="Basic and acidic residues" evidence="1">
    <location>
        <begin position="43"/>
        <end position="54"/>
    </location>
</feature>
<dbReference type="InterPro" id="IPR050952">
    <property type="entry name" value="TRIM-NHL_E3_ligases"/>
</dbReference>
<dbReference type="GO" id="GO:0043161">
    <property type="term" value="P:proteasome-mediated ubiquitin-dependent protein catabolic process"/>
    <property type="evidence" value="ECO:0007669"/>
    <property type="project" value="TreeGrafter"/>
</dbReference>
<dbReference type="GO" id="GO:0008270">
    <property type="term" value="F:zinc ion binding"/>
    <property type="evidence" value="ECO:0007669"/>
    <property type="project" value="UniProtKB-KW"/>
</dbReference>
<gene>
    <name evidence="2" type="ORF">MEDL_7792</name>
</gene>
<reference evidence="2" key="1">
    <citation type="submission" date="2021-03" db="EMBL/GenBank/DDBJ databases">
        <authorList>
            <person name="Bekaert M."/>
        </authorList>
    </citation>
    <scope>NUCLEOTIDE SEQUENCE</scope>
</reference>
<sequence length="373" mass="42461">MSLAGGKYETKRKIDIEVERSESDTHSTEKKRQRTGSPIETEQEIHKQDQEPQKTEQQASTPPLTDSRQSDSSSNENGEIMLIQEEASTSAQTPQENISTTEEVLYQRPVRDNFPVSINLRRQLDIRTNANHLIYSCIKIGKTLVFAVFQTHQLIICNVNGTDIHHIPLAYFPHYITEVDSNTVAVSCTNTEVYIDSQICLINMSTRSVTRKITISDECRGISYDDNNLYVVIARKRIQVMDLTGKEIRTIPLPTPDISDITVDRHRLVCINNTSIYYFSLDGTLMWEFKNDRYQLLHRVTTDADGNVYATDYNTHTVVAVSADKQQSEELITKSDGLNEPFAIYFEKKNNVLLVCNHKGGRGFLFDANNDQN</sequence>
<dbReference type="InterPro" id="IPR011042">
    <property type="entry name" value="6-blade_b-propeller_TolB-like"/>
</dbReference>
<dbReference type="AlphaFoldDB" id="A0A8S3QAK7"/>
<proteinExistence type="predicted"/>
<keyword evidence="3" id="KW-1185">Reference proteome</keyword>
<dbReference type="Proteomes" id="UP000683360">
    <property type="component" value="Unassembled WGS sequence"/>
</dbReference>
<feature type="compositionally biased region" description="Basic and acidic residues" evidence="1">
    <location>
        <begin position="8"/>
        <end position="30"/>
    </location>
</feature>
<dbReference type="PANTHER" id="PTHR24104:SF25">
    <property type="entry name" value="PROTEIN LIN-41"/>
    <property type="match status" value="1"/>
</dbReference>
<name>A0A8S3QAK7_MYTED</name>
<protein>
    <submittedName>
        <fullName evidence="2">Uncharacterized protein</fullName>
    </submittedName>
</protein>
<dbReference type="OrthoDB" id="6103839at2759"/>
<evidence type="ECO:0000256" key="1">
    <source>
        <dbReference type="SAM" id="MobiDB-lite"/>
    </source>
</evidence>
<feature type="compositionally biased region" description="Polar residues" evidence="1">
    <location>
        <begin position="55"/>
        <end position="75"/>
    </location>
</feature>
<dbReference type="GO" id="GO:0000209">
    <property type="term" value="P:protein polyubiquitination"/>
    <property type="evidence" value="ECO:0007669"/>
    <property type="project" value="TreeGrafter"/>
</dbReference>
<dbReference type="PANTHER" id="PTHR24104">
    <property type="entry name" value="E3 UBIQUITIN-PROTEIN LIGASE NHLRC1-RELATED"/>
    <property type="match status" value="1"/>
</dbReference>